<reference evidence="1 2" key="1">
    <citation type="submission" date="2018-12" db="EMBL/GenBank/DDBJ databases">
        <authorList>
            <consortium name="Pathogen Informatics"/>
        </authorList>
    </citation>
    <scope>NUCLEOTIDE SEQUENCE [LARGE SCALE GENOMIC DNA]</scope>
    <source>
        <strain evidence="1 2">NCTC6754</strain>
    </source>
</reference>
<dbReference type="InterPro" id="IPR029063">
    <property type="entry name" value="SAM-dependent_MTases_sf"/>
</dbReference>
<accession>A0A447U6N9</accession>
<dbReference type="AlphaFoldDB" id="A0A447U6N9"/>
<dbReference type="EMBL" id="LR134190">
    <property type="protein sequence ID" value="VEB61844.1"/>
    <property type="molecule type" value="Genomic_DNA"/>
</dbReference>
<evidence type="ECO:0000313" key="2">
    <source>
        <dbReference type="Proteomes" id="UP000269208"/>
    </source>
</evidence>
<protein>
    <submittedName>
        <fullName evidence="1">Putative SAM-dependent methyltransferase</fullName>
        <ecNumber evidence="1">2.1.1.181</ecNumber>
    </submittedName>
</protein>
<organism evidence="1 2">
    <name type="scientific">Salmonella enterica I</name>
    <dbReference type="NCBI Taxonomy" id="59201"/>
    <lineage>
        <taxon>Bacteria</taxon>
        <taxon>Pseudomonadati</taxon>
        <taxon>Pseudomonadota</taxon>
        <taxon>Gammaproteobacteria</taxon>
        <taxon>Enterobacterales</taxon>
        <taxon>Enterobacteriaceae</taxon>
        <taxon>Salmonella</taxon>
    </lineage>
</organism>
<evidence type="ECO:0000313" key="1">
    <source>
        <dbReference type="EMBL" id="VEB61844.1"/>
    </source>
</evidence>
<dbReference type="InterPro" id="IPR010286">
    <property type="entry name" value="METTL16/RlmF"/>
</dbReference>
<keyword evidence="1" id="KW-0808">Transferase</keyword>
<dbReference type="Pfam" id="PF05971">
    <property type="entry name" value="Methyltransf_10"/>
    <property type="match status" value="1"/>
</dbReference>
<keyword evidence="1" id="KW-0489">Methyltransferase</keyword>
<gene>
    <name evidence="1" type="primary">ybiN_1</name>
    <name evidence="1" type="ORF">NCTC6754_07219</name>
</gene>
<dbReference type="EC" id="2.1.1.181" evidence="1"/>
<name>A0A447U6N9_SALET</name>
<dbReference type="GO" id="GO:0052907">
    <property type="term" value="F:23S rRNA (adenine(1618)-N(6))-methyltransferase activity"/>
    <property type="evidence" value="ECO:0007669"/>
    <property type="project" value="UniProtKB-EC"/>
</dbReference>
<sequence>MNFMTQRFVTRLFTTPPPQPARACERKRRNLGQNKDDALNFGGQQQELWCEGGEVAFIKKMIAESQTFRRQVLWFYDVGVARREFTAALPGVDGGWRGESGEKRDGPGAKAKPLYCLDLYG</sequence>
<dbReference type="Gene3D" id="3.40.50.150">
    <property type="entry name" value="Vaccinia Virus protein VP39"/>
    <property type="match status" value="1"/>
</dbReference>
<proteinExistence type="predicted"/>
<dbReference type="Proteomes" id="UP000269208">
    <property type="component" value="Chromosome"/>
</dbReference>